<proteinExistence type="predicted"/>
<reference evidence="15" key="3">
    <citation type="submission" date="2015-06" db="UniProtKB">
        <authorList>
            <consortium name="EnsemblMetazoa"/>
        </authorList>
    </citation>
    <scope>IDENTIFICATION</scope>
</reference>
<dbReference type="GO" id="GO:0042765">
    <property type="term" value="C:GPI-anchor transamidase complex"/>
    <property type="evidence" value="ECO:0000318"/>
    <property type="project" value="GO_Central"/>
</dbReference>
<keyword evidence="5 13" id="KW-0472">Membrane</keyword>
<evidence type="ECO:0000256" key="7">
    <source>
        <dbReference type="ARBA" id="ARBA00023180"/>
    </source>
</evidence>
<dbReference type="OrthoDB" id="445301at2759"/>
<dbReference type="PIRSF" id="PIRSF036762">
    <property type="entry name" value="GAA1"/>
    <property type="match status" value="1"/>
</dbReference>
<dbReference type="PANTHER" id="PTHR13304">
    <property type="entry name" value="GLYCOSYLPHOSPHATIDYLINOSITOL ANCHOR ATTACHMENT 1 PROTEIN"/>
    <property type="match status" value="1"/>
</dbReference>
<comment type="function">
    <text evidence="9">Component of the glycosylphosphatidylinositol-anchor (GPI-anchor) transamidase (GPI-T) complex that catalyzes the formation of the linkage between a proprotein and a GPI-anchor and participates in GPI anchored protein biosynthesis. Binds GPI-anchor.</text>
</comment>
<evidence type="ECO:0000256" key="1">
    <source>
        <dbReference type="ARBA" id="ARBA00004477"/>
    </source>
</evidence>
<evidence type="ECO:0000256" key="4">
    <source>
        <dbReference type="ARBA" id="ARBA00022989"/>
    </source>
</evidence>
<evidence type="ECO:0000256" key="13">
    <source>
        <dbReference type="SAM" id="Phobius"/>
    </source>
</evidence>
<comment type="subunit">
    <text evidence="10">Heteropentamer. Part of the GPI-anchor transamidase complex, consisting of PIGK, PIGT, PIGS, PIGU and GAA1. Interacts with PIGK.</text>
</comment>
<evidence type="ECO:0000256" key="11">
    <source>
        <dbReference type="ARBA" id="ARBA00093619"/>
    </source>
</evidence>
<dbReference type="Pfam" id="PF04114">
    <property type="entry name" value="Gaa1"/>
    <property type="match status" value="1"/>
</dbReference>
<dbReference type="AlphaFoldDB" id="T1FXP8"/>
<evidence type="ECO:0000313" key="14">
    <source>
        <dbReference type="EMBL" id="ESO06706.1"/>
    </source>
</evidence>
<evidence type="ECO:0000313" key="16">
    <source>
        <dbReference type="Proteomes" id="UP000015101"/>
    </source>
</evidence>
<dbReference type="SUPFAM" id="SSF53187">
    <property type="entry name" value="Zn-dependent exopeptidases"/>
    <property type="match status" value="1"/>
</dbReference>
<dbReference type="InParanoid" id="T1FXP8"/>
<evidence type="ECO:0000313" key="15">
    <source>
        <dbReference type="EnsemblMetazoa" id="HelroP64118"/>
    </source>
</evidence>
<keyword evidence="16" id="KW-1185">Reference proteome</keyword>
<sequence length="410" mass="47059">MSVLSELKTQSNIIYLLGRFNNKICFLCYIVGLFWFLALPHHEMSSSTYFSENALLPGLVDSEFYHDFGADSYYNELTDIMKERHMYQIPSNWLLKKFRKLGLDTYTQNYTFKYPFGVYSDKTLTGQNVYAIMRAPRTSGTEALVLSVPFGPELDGHDATYPGIALMLALAKSFRRNSYWAKDIIFLVTDNKEIGIQAWLSSYHHIPNKYIKAEVLPGRSGSIQAALNLELTSKYVGRVNVKFEGVNGRLPNLDLFNTVERLFHKEGLRIIIQKKVLEYSSSEWQRYLHSTKQMLIMMWNQASGIPTGNHGYFHKFNIDAVTIQGFKSKSRKQLDFTDVGRAFEGIFRSLNNLLERFHQSFFFYLLPSPDRYISIGVYMPPLGIMLLPIVIKISLSVCLCVCVCMCACII</sequence>
<dbReference type="Gene3D" id="3.40.630.10">
    <property type="entry name" value="Zn peptidases"/>
    <property type="match status" value="1"/>
</dbReference>
<reference evidence="14 16" key="2">
    <citation type="journal article" date="2013" name="Nature">
        <title>Insights into bilaterian evolution from three spiralian genomes.</title>
        <authorList>
            <person name="Simakov O."/>
            <person name="Marletaz F."/>
            <person name="Cho S.J."/>
            <person name="Edsinger-Gonzales E."/>
            <person name="Havlak P."/>
            <person name="Hellsten U."/>
            <person name="Kuo D.H."/>
            <person name="Larsson T."/>
            <person name="Lv J."/>
            <person name="Arendt D."/>
            <person name="Savage R."/>
            <person name="Osoegawa K."/>
            <person name="de Jong P."/>
            <person name="Grimwood J."/>
            <person name="Chapman J.A."/>
            <person name="Shapiro H."/>
            <person name="Aerts A."/>
            <person name="Otillar R.P."/>
            <person name="Terry A.Y."/>
            <person name="Boore J.L."/>
            <person name="Grigoriev I.V."/>
            <person name="Lindberg D.R."/>
            <person name="Seaver E.C."/>
            <person name="Weisblat D.A."/>
            <person name="Putnam N.H."/>
            <person name="Rokhsar D.S."/>
        </authorList>
    </citation>
    <scope>NUCLEOTIDE SEQUENCE</scope>
</reference>
<keyword evidence="3" id="KW-0256">Endoplasmic reticulum</keyword>
<dbReference type="Proteomes" id="UP000015101">
    <property type="component" value="Unassembled WGS sequence"/>
</dbReference>
<keyword evidence="2 13" id="KW-0812">Transmembrane</keyword>
<dbReference type="KEGG" id="hro:HELRODRAFT_64118"/>
<evidence type="ECO:0000256" key="9">
    <source>
        <dbReference type="ARBA" id="ARBA00093336"/>
    </source>
</evidence>
<feature type="transmembrane region" description="Helical" evidence="13">
    <location>
        <begin position="385"/>
        <end position="409"/>
    </location>
</feature>
<evidence type="ECO:0000256" key="2">
    <source>
        <dbReference type="ARBA" id="ARBA00022692"/>
    </source>
</evidence>
<dbReference type="GO" id="GO:0016255">
    <property type="term" value="P:attachment of GPI anchor to protein"/>
    <property type="evidence" value="ECO:0000318"/>
    <property type="project" value="GO_Central"/>
</dbReference>
<keyword evidence="6" id="KW-1015">Disulfide bond</keyword>
<reference evidence="16" key="1">
    <citation type="submission" date="2012-12" db="EMBL/GenBank/DDBJ databases">
        <authorList>
            <person name="Hellsten U."/>
            <person name="Grimwood J."/>
            <person name="Chapman J.A."/>
            <person name="Shapiro H."/>
            <person name="Aerts A."/>
            <person name="Otillar R.P."/>
            <person name="Terry A.Y."/>
            <person name="Boore J.L."/>
            <person name="Simakov O."/>
            <person name="Marletaz F."/>
            <person name="Cho S.-J."/>
            <person name="Edsinger-Gonzales E."/>
            <person name="Havlak P."/>
            <person name="Kuo D.-H."/>
            <person name="Larsson T."/>
            <person name="Lv J."/>
            <person name="Arendt D."/>
            <person name="Savage R."/>
            <person name="Osoegawa K."/>
            <person name="de Jong P."/>
            <person name="Lindberg D.R."/>
            <person name="Seaver E.C."/>
            <person name="Weisblat D.A."/>
            <person name="Putnam N.H."/>
            <person name="Grigoriev I.V."/>
            <person name="Rokhsar D.S."/>
        </authorList>
    </citation>
    <scope>NUCLEOTIDE SEQUENCE</scope>
</reference>
<dbReference type="HOGENOM" id="CLU_007442_5_1_1"/>
<evidence type="ECO:0000256" key="6">
    <source>
        <dbReference type="ARBA" id="ARBA00023157"/>
    </source>
</evidence>
<dbReference type="PANTHER" id="PTHR13304:SF0">
    <property type="entry name" value="GLYCOSYLPHOSPHATIDYLINOSITOL ANCHOR ATTACHMENT 1 PROTEIN"/>
    <property type="match status" value="1"/>
</dbReference>
<dbReference type="FunFam" id="3.40.630.10:FF:000047">
    <property type="entry name" value="Glycosylphosphatidylinositol anchor attachment 1 protein"/>
    <property type="match status" value="1"/>
</dbReference>
<keyword evidence="7" id="KW-0325">Glycoprotein</keyword>
<dbReference type="EnsemblMetazoa" id="HelroT64118">
    <property type="protein sequence ID" value="HelroP64118"/>
    <property type="gene ID" value="HelroG64118"/>
</dbReference>
<protein>
    <recommendedName>
        <fullName evidence="11">GPI-anchor transamidase component GPAA1</fullName>
    </recommendedName>
    <alternativeName>
        <fullName evidence="8">GAA1 protein homolog</fullName>
    </alternativeName>
    <alternativeName>
        <fullName evidence="12">Glycosylphosphatidylinositol anchor attachment 1 protein</fullName>
    </alternativeName>
</protein>
<accession>T1FXP8</accession>
<evidence type="ECO:0000256" key="8">
    <source>
        <dbReference type="ARBA" id="ARBA00083563"/>
    </source>
</evidence>
<dbReference type="OMA" id="NIEYNMV"/>
<gene>
    <name evidence="15" type="primary">20213596</name>
    <name evidence="14" type="ORF">HELRODRAFT_64118</name>
</gene>
<evidence type="ECO:0000256" key="3">
    <source>
        <dbReference type="ARBA" id="ARBA00022824"/>
    </source>
</evidence>
<feature type="transmembrane region" description="Helical" evidence="13">
    <location>
        <begin position="20"/>
        <end position="39"/>
    </location>
</feature>
<evidence type="ECO:0000256" key="10">
    <source>
        <dbReference type="ARBA" id="ARBA00093557"/>
    </source>
</evidence>
<dbReference type="EMBL" id="AMQM01000683">
    <property type="status" value="NOT_ANNOTATED_CDS"/>
    <property type="molecule type" value="Genomic_DNA"/>
</dbReference>
<comment type="subcellular location">
    <subcellularLocation>
        <location evidence="1">Endoplasmic reticulum membrane</location>
        <topology evidence="1">Multi-pass membrane protein</topology>
    </subcellularLocation>
</comment>
<dbReference type="EMBL" id="KB096324">
    <property type="protein sequence ID" value="ESO06706.1"/>
    <property type="molecule type" value="Genomic_DNA"/>
</dbReference>
<dbReference type="GeneID" id="20213596"/>
<evidence type="ECO:0000256" key="12">
    <source>
        <dbReference type="ARBA" id="ARBA00093661"/>
    </source>
</evidence>
<dbReference type="InterPro" id="IPR007246">
    <property type="entry name" value="Gaa1"/>
</dbReference>
<evidence type="ECO:0000256" key="5">
    <source>
        <dbReference type="ARBA" id="ARBA00023136"/>
    </source>
</evidence>
<keyword evidence="4 13" id="KW-1133">Transmembrane helix</keyword>
<dbReference type="CTD" id="20213596"/>
<dbReference type="RefSeq" id="XP_009016074.1">
    <property type="nucleotide sequence ID" value="XM_009017826.1"/>
</dbReference>
<dbReference type="STRING" id="6412.T1FXP8"/>
<dbReference type="eggNOG" id="KOG3566">
    <property type="taxonomic scope" value="Eukaryota"/>
</dbReference>
<organism evidence="15 16">
    <name type="scientific">Helobdella robusta</name>
    <name type="common">Californian leech</name>
    <dbReference type="NCBI Taxonomy" id="6412"/>
    <lineage>
        <taxon>Eukaryota</taxon>
        <taxon>Metazoa</taxon>
        <taxon>Spiralia</taxon>
        <taxon>Lophotrochozoa</taxon>
        <taxon>Annelida</taxon>
        <taxon>Clitellata</taxon>
        <taxon>Hirudinea</taxon>
        <taxon>Rhynchobdellida</taxon>
        <taxon>Glossiphoniidae</taxon>
        <taxon>Helobdella</taxon>
    </lineage>
</organism>
<dbReference type="FunCoup" id="T1FXP8">
    <property type="interactions" value="1606"/>
</dbReference>
<name>T1FXP8_HELRO</name>